<evidence type="ECO:0000256" key="4">
    <source>
        <dbReference type="ARBA" id="ARBA00022692"/>
    </source>
</evidence>
<comment type="subunit">
    <text evidence="9">The Tat system comprises two distinct complexes: a TatABC complex, containing multiple copies of TatA, TatB and TatC subunits, and a separate TatA complex, containing only TatA subunits. Substrates initially bind to the TatABC complex, which probably triggers association of the separate TatA complex to form the active translocon.</text>
</comment>
<dbReference type="InterPro" id="IPR003369">
    <property type="entry name" value="TatA/B/E"/>
</dbReference>
<evidence type="ECO:0000256" key="6">
    <source>
        <dbReference type="ARBA" id="ARBA00022989"/>
    </source>
</evidence>
<dbReference type="NCBIfam" id="TIGR01410">
    <property type="entry name" value="tatB"/>
    <property type="match status" value="1"/>
</dbReference>
<proteinExistence type="inferred from homology"/>
<keyword evidence="8 9" id="KW-0472">Membrane</keyword>
<dbReference type="Pfam" id="PF02416">
    <property type="entry name" value="TatA_B_E"/>
    <property type="match status" value="1"/>
</dbReference>
<evidence type="ECO:0000256" key="3">
    <source>
        <dbReference type="ARBA" id="ARBA00022475"/>
    </source>
</evidence>
<dbReference type="RefSeq" id="WP_191318235.1">
    <property type="nucleotide sequence ID" value="NZ_BNCG01000002.1"/>
</dbReference>
<evidence type="ECO:0000256" key="7">
    <source>
        <dbReference type="ARBA" id="ARBA00023010"/>
    </source>
</evidence>
<dbReference type="PANTHER" id="PTHR33162">
    <property type="entry name" value="SEC-INDEPENDENT PROTEIN TRANSLOCASE PROTEIN TATA, CHLOROPLASTIC"/>
    <property type="match status" value="1"/>
</dbReference>
<dbReference type="Gene3D" id="1.20.5.3310">
    <property type="match status" value="1"/>
</dbReference>
<keyword evidence="2 9" id="KW-0813">Transport</keyword>
<keyword evidence="7 9" id="KW-0811">Translocation</keyword>
<keyword evidence="5 9" id="KW-0653">Protein transport</keyword>
<evidence type="ECO:0000313" key="12">
    <source>
        <dbReference type="Proteomes" id="UP001595704"/>
    </source>
</evidence>
<keyword evidence="4 9" id="KW-0812">Transmembrane</keyword>
<dbReference type="Proteomes" id="UP001595704">
    <property type="component" value="Unassembled WGS sequence"/>
</dbReference>
<dbReference type="HAMAP" id="MF_00237">
    <property type="entry name" value="TatB"/>
    <property type="match status" value="1"/>
</dbReference>
<dbReference type="InterPro" id="IPR018448">
    <property type="entry name" value="TatB"/>
</dbReference>
<evidence type="ECO:0000256" key="5">
    <source>
        <dbReference type="ARBA" id="ARBA00022927"/>
    </source>
</evidence>
<evidence type="ECO:0000256" key="2">
    <source>
        <dbReference type="ARBA" id="ARBA00022448"/>
    </source>
</evidence>
<name>A0ABV7UE84_9HYPH</name>
<comment type="similarity">
    <text evidence="9">Belongs to the TatB family.</text>
</comment>
<feature type="compositionally biased region" description="Low complexity" evidence="10">
    <location>
        <begin position="258"/>
        <end position="276"/>
    </location>
</feature>
<organism evidence="11 12">
    <name type="scientific">Camelimonas fluminis</name>
    <dbReference type="NCBI Taxonomy" id="1576911"/>
    <lineage>
        <taxon>Bacteria</taxon>
        <taxon>Pseudomonadati</taxon>
        <taxon>Pseudomonadota</taxon>
        <taxon>Alphaproteobacteria</taxon>
        <taxon>Hyphomicrobiales</taxon>
        <taxon>Chelatococcaceae</taxon>
        <taxon>Camelimonas</taxon>
    </lineage>
</organism>
<comment type="subcellular location">
    <subcellularLocation>
        <location evidence="9">Cell membrane</location>
        <topology evidence="9">Single-pass membrane protein</topology>
    </subcellularLocation>
    <subcellularLocation>
        <location evidence="1">Membrane</location>
        <topology evidence="1">Single-pass membrane protein</topology>
    </subcellularLocation>
</comment>
<evidence type="ECO:0000256" key="1">
    <source>
        <dbReference type="ARBA" id="ARBA00004167"/>
    </source>
</evidence>
<comment type="caution">
    <text evidence="11">The sequence shown here is derived from an EMBL/GenBank/DDBJ whole genome shotgun (WGS) entry which is preliminary data.</text>
</comment>
<feature type="region of interest" description="Disordered" evidence="10">
    <location>
        <begin position="144"/>
        <end position="168"/>
    </location>
</feature>
<keyword evidence="6 9" id="KW-1133">Transmembrane helix</keyword>
<keyword evidence="12" id="KW-1185">Reference proteome</keyword>
<evidence type="ECO:0000313" key="11">
    <source>
        <dbReference type="EMBL" id="MFC3636821.1"/>
    </source>
</evidence>
<evidence type="ECO:0000256" key="8">
    <source>
        <dbReference type="ARBA" id="ARBA00023136"/>
    </source>
</evidence>
<feature type="region of interest" description="Disordered" evidence="10">
    <location>
        <begin position="180"/>
        <end position="276"/>
    </location>
</feature>
<protein>
    <recommendedName>
        <fullName evidence="9">Sec-independent protein translocase protein TatB</fullName>
    </recommendedName>
</protein>
<dbReference type="PANTHER" id="PTHR33162:SF1">
    <property type="entry name" value="SEC-INDEPENDENT PROTEIN TRANSLOCASE PROTEIN TATA, CHLOROPLASTIC"/>
    <property type="match status" value="1"/>
</dbReference>
<feature type="region of interest" description="Disordered" evidence="10">
    <location>
        <begin position="94"/>
        <end position="123"/>
    </location>
</feature>
<dbReference type="EMBL" id="JBHRYC010000026">
    <property type="protein sequence ID" value="MFC3636821.1"/>
    <property type="molecule type" value="Genomic_DNA"/>
</dbReference>
<comment type="function">
    <text evidence="9">Part of the twin-arginine translocation (Tat) system that transports large folded proteins containing a characteristic twin-arginine motif in their signal peptide across membranes. Together with TatC, TatB is part of a receptor directly interacting with Tat signal peptides. TatB may form an oligomeric binding site that transiently accommodates folded Tat precursor proteins before their translocation.</text>
</comment>
<dbReference type="PRINTS" id="PR01506">
    <property type="entry name" value="TATBPROTEIN"/>
</dbReference>
<evidence type="ECO:0000256" key="9">
    <source>
        <dbReference type="HAMAP-Rule" id="MF_00237"/>
    </source>
</evidence>
<evidence type="ECO:0000256" key="10">
    <source>
        <dbReference type="SAM" id="MobiDB-lite"/>
    </source>
</evidence>
<sequence length="296" mass="30343">MFDIGWSELLLIGGVALVVIGPKDLPRALRTLGQTTTKVKRMAADFQRQFNDAMREADMEEFRKGVSDVVDTARDLKNNFNPIDRLRNEIKGAIDDTGAQKPLSTTDAPSAGDYLTSLPEPPATEPAGIAIAAEAASAKAVAQQGTKPVDAAQASDAPPARKKRVARAKAPEILEGVAEEGAAEAGSAAKPARARRQPGSRVAKTQALPADTHPVPAAPEAAAAAPKRTRARKAATTDAALPAPAPQKRASRKKAVPDADSAGVVAPASGADVSPAAAPVAEAITPAIKPASDGTS</sequence>
<reference evidence="12" key="1">
    <citation type="journal article" date="2019" name="Int. J. Syst. Evol. Microbiol.">
        <title>The Global Catalogue of Microorganisms (GCM) 10K type strain sequencing project: providing services to taxonomists for standard genome sequencing and annotation.</title>
        <authorList>
            <consortium name="The Broad Institute Genomics Platform"/>
            <consortium name="The Broad Institute Genome Sequencing Center for Infectious Disease"/>
            <person name="Wu L."/>
            <person name="Ma J."/>
        </authorList>
    </citation>
    <scope>NUCLEOTIDE SEQUENCE [LARGE SCALE GENOMIC DNA]</scope>
    <source>
        <strain evidence="12">KCTC 42282</strain>
    </source>
</reference>
<accession>A0ABV7UE84</accession>
<keyword evidence="3 9" id="KW-1003">Cell membrane</keyword>
<gene>
    <name evidence="9 11" type="primary">tatB</name>
    <name evidence="11" type="ORF">ACFONL_05415</name>
</gene>